<reference evidence="1" key="1">
    <citation type="submission" date="2012-09" db="EMBL/GenBank/DDBJ databases">
        <authorList>
            <person name="Martin A.A."/>
        </authorList>
    </citation>
    <scope>NUCLEOTIDE SEQUENCE</scope>
</reference>
<dbReference type="AlphaFoldDB" id="A0A0K0DQY8"/>
<sequence length="90" mass="10462">MLEVRGPGGQFLPVCYDSARKEYVQKDQCSFRVLSLSRASDRLVLMKLISERFGLPCMKWNDPSVLFYGISAEKQANWDHNFCRILEDEK</sequence>
<accession>A0A0K0DQY8</accession>
<name>A0A0K0DQY8_ANGCA</name>
<reference evidence="2" key="2">
    <citation type="submission" date="2017-02" db="UniProtKB">
        <authorList>
            <consortium name="WormBaseParasite"/>
        </authorList>
    </citation>
    <scope>IDENTIFICATION</scope>
</reference>
<proteinExistence type="predicted"/>
<keyword evidence="1" id="KW-1185">Reference proteome</keyword>
<evidence type="ECO:0000313" key="2">
    <source>
        <dbReference type="WBParaSite" id="ACAC_0001417701-mRNA-1"/>
    </source>
</evidence>
<evidence type="ECO:0000313" key="1">
    <source>
        <dbReference type="Proteomes" id="UP000035642"/>
    </source>
</evidence>
<dbReference type="WBParaSite" id="ACAC_0001417701-mRNA-1">
    <property type="protein sequence ID" value="ACAC_0001417701-mRNA-1"/>
    <property type="gene ID" value="ACAC_0001417701"/>
</dbReference>
<organism evidence="1 2">
    <name type="scientific">Angiostrongylus cantonensis</name>
    <name type="common">Rat lungworm</name>
    <dbReference type="NCBI Taxonomy" id="6313"/>
    <lineage>
        <taxon>Eukaryota</taxon>
        <taxon>Metazoa</taxon>
        <taxon>Ecdysozoa</taxon>
        <taxon>Nematoda</taxon>
        <taxon>Chromadorea</taxon>
        <taxon>Rhabditida</taxon>
        <taxon>Rhabditina</taxon>
        <taxon>Rhabditomorpha</taxon>
        <taxon>Strongyloidea</taxon>
        <taxon>Metastrongylidae</taxon>
        <taxon>Angiostrongylus</taxon>
    </lineage>
</organism>
<dbReference type="Proteomes" id="UP000035642">
    <property type="component" value="Unassembled WGS sequence"/>
</dbReference>
<protein>
    <submittedName>
        <fullName evidence="2">Ras-associating domain-containing protein</fullName>
    </submittedName>
</protein>